<dbReference type="EMBL" id="FODD01000025">
    <property type="protein sequence ID" value="SEO39541.1"/>
    <property type="molecule type" value="Genomic_DNA"/>
</dbReference>
<evidence type="ECO:0000313" key="3">
    <source>
        <dbReference type="EMBL" id="SEO39541.1"/>
    </source>
</evidence>
<feature type="compositionally biased region" description="Low complexity" evidence="1">
    <location>
        <begin position="62"/>
        <end position="71"/>
    </location>
</feature>
<dbReference type="Proteomes" id="UP000181951">
    <property type="component" value="Unassembled WGS sequence"/>
</dbReference>
<keyword evidence="3" id="KW-0808">Transferase</keyword>
<dbReference type="STRING" id="310780.SAMN05216267_102546"/>
<dbReference type="GO" id="GO:0016740">
    <property type="term" value="F:transferase activity"/>
    <property type="evidence" value="ECO:0007669"/>
    <property type="project" value="UniProtKB-KW"/>
</dbReference>
<protein>
    <submittedName>
        <fullName evidence="3">Phosphotransferase enzyme family protein</fullName>
    </submittedName>
</protein>
<keyword evidence="4" id="KW-1185">Reference proteome</keyword>
<feature type="region of interest" description="Disordered" evidence="1">
    <location>
        <begin position="115"/>
        <end position="391"/>
    </location>
</feature>
<dbReference type="SUPFAM" id="SSF56112">
    <property type="entry name" value="Protein kinase-like (PK-like)"/>
    <property type="match status" value="1"/>
</dbReference>
<name>A0A1H8PCL5_9ACTN</name>
<reference evidence="3 4" key="1">
    <citation type="submission" date="2016-10" db="EMBL/GenBank/DDBJ databases">
        <authorList>
            <person name="de Groot N.N."/>
        </authorList>
    </citation>
    <scope>NUCLEOTIDE SEQUENCE [LARGE SCALE GENOMIC DNA]</scope>
    <source>
        <strain evidence="3 4">CGMCC 4.2026</strain>
    </source>
</reference>
<feature type="compositionally biased region" description="Low complexity" evidence="1">
    <location>
        <begin position="45"/>
        <end position="55"/>
    </location>
</feature>
<evidence type="ECO:0000256" key="1">
    <source>
        <dbReference type="SAM" id="MobiDB-lite"/>
    </source>
</evidence>
<organism evidence="3 4">
    <name type="scientific">Actinacidiphila rubida</name>
    <dbReference type="NCBI Taxonomy" id="310780"/>
    <lineage>
        <taxon>Bacteria</taxon>
        <taxon>Bacillati</taxon>
        <taxon>Actinomycetota</taxon>
        <taxon>Actinomycetes</taxon>
        <taxon>Kitasatosporales</taxon>
        <taxon>Streptomycetaceae</taxon>
        <taxon>Actinacidiphila</taxon>
    </lineage>
</organism>
<evidence type="ECO:0000313" key="4">
    <source>
        <dbReference type="Proteomes" id="UP000181951"/>
    </source>
</evidence>
<dbReference type="InterPro" id="IPR011009">
    <property type="entry name" value="Kinase-like_dom_sf"/>
</dbReference>
<feature type="domain" description="Aminoglycoside phosphotransferase" evidence="2">
    <location>
        <begin position="407"/>
        <end position="614"/>
    </location>
</feature>
<sequence length="662" mass="66587">MRPAPRATGRYRTHASPSAGGGGAHVPSADPTAPRPADPSPAPAPADGGAPDGSPRQPPGPAADDVPAPAGTSPQAPAADAEDRPAHPSPEGAPGRSGSGAAALVRGLVAIAAAADAAHPAAPPRHEPSRPAPDLPQPTAQDAPARARQAEDGRPTPAVQAVSPLRADPAVEGSALSAAPARPAPEDAGDAFPAVRDGAPPPRDSAAHAQAAEQRPGGALPAQGTQEHRAPGSPGPDAGARQDGALPARPTHASARPAPLLRDGVVPAREGHRSTRPGPHGPGPGEREHGVIPASEGQAPVRPGAHGPGSGPQDPGSGGDRSAVDRGDGVAPAPEDQASARPIPQAPGPHAPGPGDRPAAELRDGVAPAPEGRRGDDSGAPAPAHDVLAERRDGTVVRVGGTVAKAHAVDSVPEDLAARLALAGHPRLRGIVLAPRAVGAQVGGRTVSVWPYGDPVDRRQAQAAPWEAAAGLLARLHAVPLAAVGGALPEMRGPAKVARAMARLGALPDTADAGTVRAAWRRLPPWARGQQPYRGARALCHGDWHLGQLVRHPAPDGPWQLIDVDDLGAGDPAWDLARPAMWFAAGLLPGEAWARFLAAYRAEGGTAVPAEGDPWPRLDVPARALAVQTAAIAVAKAARDGRALDPAESELLGACRRIAQLE</sequence>
<feature type="compositionally biased region" description="Low complexity" evidence="1">
    <location>
        <begin position="89"/>
        <end position="101"/>
    </location>
</feature>
<feature type="compositionally biased region" description="Pro residues" evidence="1">
    <location>
        <begin position="33"/>
        <end position="44"/>
    </location>
</feature>
<gene>
    <name evidence="3" type="ORF">SAMN05216267_102546</name>
</gene>
<dbReference type="Gene3D" id="3.90.1200.10">
    <property type="match status" value="1"/>
</dbReference>
<dbReference type="AlphaFoldDB" id="A0A1H8PCL5"/>
<evidence type="ECO:0000259" key="2">
    <source>
        <dbReference type="Pfam" id="PF01636"/>
    </source>
</evidence>
<dbReference type="Pfam" id="PF01636">
    <property type="entry name" value="APH"/>
    <property type="match status" value="1"/>
</dbReference>
<feature type="region of interest" description="Disordered" evidence="1">
    <location>
        <begin position="1"/>
        <end position="101"/>
    </location>
</feature>
<dbReference type="InterPro" id="IPR002575">
    <property type="entry name" value="Aminoglycoside_PTrfase"/>
</dbReference>
<proteinExistence type="predicted"/>
<accession>A0A1H8PCL5</accession>